<keyword evidence="4" id="KW-0256">Endoplasmic reticulum</keyword>
<gene>
    <name evidence="7" type="ORF">PHISCL_10167</name>
</gene>
<keyword evidence="8" id="KW-1185">Reference proteome</keyword>
<organism evidence="7 8">
    <name type="scientific">Aspergillus sclerotialis</name>
    <dbReference type="NCBI Taxonomy" id="2070753"/>
    <lineage>
        <taxon>Eukaryota</taxon>
        <taxon>Fungi</taxon>
        <taxon>Dikarya</taxon>
        <taxon>Ascomycota</taxon>
        <taxon>Pezizomycotina</taxon>
        <taxon>Eurotiomycetes</taxon>
        <taxon>Eurotiomycetidae</taxon>
        <taxon>Eurotiales</taxon>
        <taxon>Aspergillaceae</taxon>
        <taxon>Aspergillus</taxon>
        <taxon>Aspergillus subgen. Polypaecilum</taxon>
    </lineage>
</organism>
<dbReference type="PANTHER" id="PTHR48182:SF2">
    <property type="entry name" value="PROTEIN SERAC1"/>
    <property type="match status" value="1"/>
</dbReference>
<accession>A0A3A2Z879</accession>
<evidence type="ECO:0000256" key="6">
    <source>
        <dbReference type="ARBA" id="ARBA00023136"/>
    </source>
</evidence>
<evidence type="ECO:0000256" key="3">
    <source>
        <dbReference type="ARBA" id="ARBA00004370"/>
    </source>
</evidence>
<proteinExistence type="predicted"/>
<comment type="caution">
    <text evidence="7">The sequence shown here is derived from an EMBL/GenBank/DDBJ whole genome shotgun (WGS) entry which is preliminary data.</text>
</comment>
<evidence type="ECO:0000313" key="7">
    <source>
        <dbReference type="EMBL" id="RJE17497.1"/>
    </source>
</evidence>
<dbReference type="PANTHER" id="PTHR48182">
    <property type="entry name" value="PROTEIN SERAC1"/>
    <property type="match status" value="1"/>
</dbReference>
<name>A0A3A2Z879_9EURO</name>
<dbReference type="GO" id="GO:0016020">
    <property type="term" value="C:membrane"/>
    <property type="evidence" value="ECO:0007669"/>
    <property type="project" value="UniProtKB-SubCell"/>
</dbReference>
<keyword evidence="5" id="KW-0496">Mitochondrion</keyword>
<dbReference type="InterPro" id="IPR052374">
    <property type="entry name" value="SERAC1"/>
</dbReference>
<dbReference type="InterPro" id="IPR029058">
    <property type="entry name" value="AB_hydrolase_fold"/>
</dbReference>
<sequence length="310" mass="34694">SLRLLATGTGQDGTEAPAIDIVAVHGLNPLGSSDHAFNTWRKPLHEEGCLWLRDCFAKAQPNARIYLYEYNSIPVFGSAKDSFVAEANQLLDEIYGPIEQLPWAYLDLMLTPLLYKKRDIPIILIGHSLGGILIKQVKAYPPTQHKRIKKWALVNAWANEKYRGIKEATHALVFFGTPHSGPARNMQIGLGMACARIARSLPFVPSSKIIEILEGEILFSDLLSESFRHQLNQYKILSCYEASVMYSYSCSIDFHATNLVKVVPFSSAVLGLPGNCETQLRINADHSNMCRSDMTIQADVDNYRKVERNL</sequence>
<evidence type="ECO:0000256" key="1">
    <source>
        <dbReference type="ARBA" id="ARBA00004173"/>
    </source>
</evidence>
<evidence type="ECO:0000256" key="5">
    <source>
        <dbReference type="ARBA" id="ARBA00023128"/>
    </source>
</evidence>
<dbReference type="EMBL" id="MVGC01000891">
    <property type="protein sequence ID" value="RJE17497.1"/>
    <property type="molecule type" value="Genomic_DNA"/>
</dbReference>
<evidence type="ECO:0000256" key="4">
    <source>
        <dbReference type="ARBA" id="ARBA00022824"/>
    </source>
</evidence>
<dbReference type="Proteomes" id="UP000266188">
    <property type="component" value="Unassembled WGS sequence"/>
</dbReference>
<evidence type="ECO:0000256" key="2">
    <source>
        <dbReference type="ARBA" id="ARBA00004240"/>
    </source>
</evidence>
<evidence type="ECO:0000313" key="8">
    <source>
        <dbReference type="Proteomes" id="UP000266188"/>
    </source>
</evidence>
<keyword evidence="6" id="KW-0472">Membrane</keyword>
<dbReference type="AlphaFoldDB" id="A0A3A2Z879"/>
<dbReference type="GO" id="GO:0005783">
    <property type="term" value="C:endoplasmic reticulum"/>
    <property type="evidence" value="ECO:0007669"/>
    <property type="project" value="UniProtKB-SubCell"/>
</dbReference>
<reference evidence="8" key="1">
    <citation type="submission" date="2017-02" db="EMBL/GenBank/DDBJ databases">
        <authorList>
            <person name="Tafer H."/>
            <person name="Lopandic K."/>
        </authorList>
    </citation>
    <scope>NUCLEOTIDE SEQUENCE [LARGE SCALE GENOMIC DNA]</scope>
    <source>
        <strain evidence="8">CBS 366.77</strain>
    </source>
</reference>
<dbReference type="SUPFAM" id="SSF53474">
    <property type="entry name" value="alpha/beta-Hydrolases"/>
    <property type="match status" value="1"/>
</dbReference>
<feature type="non-terminal residue" evidence="7">
    <location>
        <position position="1"/>
    </location>
</feature>
<protein>
    <submittedName>
        <fullName evidence="7">Ankyrin repeat protein</fullName>
    </submittedName>
</protein>
<dbReference type="Gene3D" id="3.40.50.1820">
    <property type="entry name" value="alpha/beta hydrolase"/>
    <property type="match status" value="1"/>
</dbReference>
<dbReference type="GO" id="GO:0005739">
    <property type="term" value="C:mitochondrion"/>
    <property type="evidence" value="ECO:0007669"/>
    <property type="project" value="UniProtKB-SubCell"/>
</dbReference>
<comment type="subcellular location">
    <subcellularLocation>
        <location evidence="2">Endoplasmic reticulum</location>
    </subcellularLocation>
    <subcellularLocation>
        <location evidence="3">Membrane</location>
    </subcellularLocation>
    <subcellularLocation>
        <location evidence="1">Mitochondrion</location>
    </subcellularLocation>
</comment>
<dbReference type="OrthoDB" id="427518at2759"/>